<evidence type="ECO:0000313" key="1">
    <source>
        <dbReference type="EMBL" id="KAH7116011.1"/>
    </source>
</evidence>
<reference evidence="1" key="1">
    <citation type="journal article" date="2021" name="Nat. Commun.">
        <title>Genetic determinants of endophytism in the Arabidopsis root mycobiome.</title>
        <authorList>
            <person name="Mesny F."/>
            <person name="Miyauchi S."/>
            <person name="Thiergart T."/>
            <person name="Pickel B."/>
            <person name="Atanasova L."/>
            <person name="Karlsson M."/>
            <person name="Huettel B."/>
            <person name="Barry K.W."/>
            <person name="Haridas S."/>
            <person name="Chen C."/>
            <person name="Bauer D."/>
            <person name="Andreopoulos W."/>
            <person name="Pangilinan J."/>
            <person name="LaButti K."/>
            <person name="Riley R."/>
            <person name="Lipzen A."/>
            <person name="Clum A."/>
            <person name="Drula E."/>
            <person name="Henrissat B."/>
            <person name="Kohler A."/>
            <person name="Grigoriev I.V."/>
            <person name="Martin F.M."/>
            <person name="Hacquard S."/>
        </authorList>
    </citation>
    <scope>NUCLEOTIDE SEQUENCE</scope>
    <source>
        <strain evidence="1">MPI-CAGE-CH-0243</strain>
    </source>
</reference>
<evidence type="ECO:0000313" key="2">
    <source>
        <dbReference type="Proteomes" id="UP000700596"/>
    </source>
</evidence>
<comment type="caution">
    <text evidence="1">The sequence shown here is derived from an EMBL/GenBank/DDBJ whole genome shotgun (WGS) entry which is preliminary data.</text>
</comment>
<accession>A0A9P9ICR0</accession>
<dbReference type="Proteomes" id="UP000700596">
    <property type="component" value="Unassembled WGS sequence"/>
</dbReference>
<organism evidence="1 2">
    <name type="scientific">Dendryphion nanum</name>
    <dbReference type="NCBI Taxonomy" id="256645"/>
    <lineage>
        <taxon>Eukaryota</taxon>
        <taxon>Fungi</taxon>
        <taxon>Dikarya</taxon>
        <taxon>Ascomycota</taxon>
        <taxon>Pezizomycotina</taxon>
        <taxon>Dothideomycetes</taxon>
        <taxon>Pleosporomycetidae</taxon>
        <taxon>Pleosporales</taxon>
        <taxon>Torulaceae</taxon>
        <taxon>Dendryphion</taxon>
    </lineage>
</organism>
<sequence length="303" mass="33813">MGFFRKWLKAIFGPQPTAPPYLPDNPPPYHAISEDSENNSIQICSNLDEDLEIGPSISCINLQDEAASPIRSSSQTLPILMTPENRLGENPYGKKDEAIAKLQKSLIEILAITLSAEIGPINQLLGGQANTSSILCDNEKKTLVRLGLTIIHLNEMYLKNEWNLTLDADRNAVKYAIINPSINTHRRPHMGFILDLIATYAECNRSKEEHTIISRCASLHTRFQYGSSYRQCDTPKDLNNTFLALAKTINWISPSEGVRHILGRALVDTQEIWNRDLKGIKGTISSISYPTRPGLYDLSLALV</sequence>
<protein>
    <submittedName>
        <fullName evidence="1">Uncharacterized protein</fullName>
    </submittedName>
</protein>
<dbReference type="EMBL" id="JAGMWT010000015">
    <property type="protein sequence ID" value="KAH7116011.1"/>
    <property type="molecule type" value="Genomic_DNA"/>
</dbReference>
<dbReference type="AlphaFoldDB" id="A0A9P9ICR0"/>
<keyword evidence="2" id="KW-1185">Reference proteome</keyword>
<gene>
    <name evidence="1" type="ORF">B0J11DRAFT_510360</name>
</gene>
<name>A0A9P9ICR0_9PLEO</name>
<proteinExistence type="predicted"/>